<evidence type="ECO:0000313" key="10">
    <source>
        <dbReference type="Proteomes" id="UP000181790"/>
    </source>
</evidence>
<evidence type="ECO:0000256" key="2">
    <source>
        <dbReference type="ARBA" id="ARBA00022475"/>
    </source>
</evidence>
<feature type="transmembrane region" description="Helical" evidence="6">
    <location>
        <begin position="486"/>
        <end position="506"/>
    </location>
</feature>
<dbReference type="InterPro" id="IPR003838">
    <property type="entry name" value="ABC3_permease_C"/>
</dbReference>
<feature type="transmembrane region" description="Helical" evidence="6">
    <location>
        <begin position="390"/>
        <end position="417"/>
    </location>
</feature>
<keyword evidence="4 6" id="KW-1133">Transmembrane helix</keyword>
<accession>A0A1S2VCJ3</accession>
<evidence type="ECO:0000259" key="7">
    <source>
        <dbReference type="Pfam" id="PF02687"/>
    </source>
</evidence>
<dbReference type="GO" id="GO:0022857">
    <property type="term" value="F:transmembrane transporter activity"/>
    <property type="evidence" value="ECO:0007669"/>
    <property type="project" value="TreeGrafter"/>
</dbReference>
<evidence type="ECO:0000313" key="9">
    <source>
        <dbReference type="EMBL" id="OIN56140.1"/>
    </source>
</evidence>
<gene>
    <name evidence="9" type="ORF">BLX24_26595</name>
</gene>
<feature type="domain" description="ABC3 transporter permease C-terminal" evidence="7">
    <location>
        <begin position="349"/>
        <end position="464"/>
    </location>
</feature>
<dbReference type="Proteomes" id="UP000181790">
    <property type="component" value="Unassembled WGS sequence"/>
</dbReference>
<feature type="non-terminal residue" evidence="9">
    <location>
        <position position="698"/>
    </location>
</feature>
<dbReference type="InterPro" id="IPR050250">
    <property type="entry name" value="Macrolide_Exporter_MacB"/>
</dbReference>
<keyword evidence="5 6" id="KW-0472">Membrane</keyword>
<evidence type="ECO:0000256" key="4">
    <source>
        <dbReference type="ARBA" id="ARBA00022989"/>
    </source>
</evidence>
<evidence type="ECO:0000256" key="1">
    <source>
        <dbReference type="ARBA" id="ARBA00004651"/>
    </source>
</evidence>
<evidence type="ECO:0000256" key="5">
    <source>
        <dbReference type="ARBA" id="ARBA00023136"/>
    </source>
</evidence>
<evidence type="ECO:0000256" key="6">
    <source>
        <dbReference type="SAM" id="Phobius"/>
    </source>
</evidence>
<dbReference type="InterPro" id="IPR025857">
    <property type="entry name" value="MacB_PCD"/>
</dbReference>
<dbReference type="GO" id="GO:0005886">
    <property type="term" value="C:plasma membrane"/>
    <property type="evidence" value="ECO:0007669"/>
    <property type="project" value="UniProtKB-SubCell"/>
</dbReference>
<feature type="domain" description="MacB-like periplasmic core" evidence="8">
    <location>
        <begin position="86"/>
        <end position="307"/>
    </location>
</feature>
<feature type="transmembrane region" description="Helical" evidence="6">
    <location>
        <begin position="344"/>
        <end position="365"/>
    </location>
</feature>
<keyword evidence="2" id="KW-1003">Cell membrane</keyword>
<dbReference type="Pfam" id="PF02687">
    <property type="entry name" value="FtsX"/>
    <property type="match status" value="1"/>
</dbReference>
<dbReference type="AlphaFoldDB" id="A0A1S2VCJ3"/>
<keyword evidence="10" id="KW-1185">Reference proteome</keyword>
<organism evidence="9 10">
    <name type="scientific">Arsenicibacter rosenii</name>
    <dbReference type="NCBI Taxonomy" id="1750698"/>
    <lineage>
        <taxon>Bacteria</taxon>
        <taxon>Pseudomonadati</taxon>
        <taxon>Bacteroidota</taxon>
        <taxon>Cytophagia</taxon>
        <taxon>Cytophagales</taxon>
        <taxon>Spirosomataceae</taxon>
        <taxon>Arsenicibacter</taxon>
    </lineage>
</organism>
<keyword evidence="3 6" id="KW-0812">Transmembrane</keyword>
<dbReference type="NCBIfam" id="NF038404">
    <property type="entry name" value="perm_prefix_2"/>
    <property type="match status" value="1"/>
</dbReference>
<dbReference type="PANTHER" id="PTHR30572">
    <property type="entry name" value="MEMBRANE COMPONENT OF TRANSPORTER-RELATED"/>
    <property type="match status" value="1"/>
</dbReference>
<proteinExistence type="predicted"/>
<name>A0A1S2VCJ3_9BACT</name>
<reference evidence="9 10" key="1">
    <citation type="submission" date="2016-10" db="EMBL/GenBank/DDBJ databases">
        <title>Arsenicibacter rosenii gen. nov., sp. nov., an efficient arsenic-methylating bacterium isolated from an arsenic-contaminated paddy soil.</title>
        <authorList>
            <person name="Huang K."/>
        </authorList>
    </citation>
    <scope>NUCLEOTIDE SEQUENCE [LARGE SCALE GENOMIC DNA]</scope>
    <source>
        <strain evidence="9 10">SM-1</strain>
    </source>
</reference>
<protein>
    <recommendedName>
        <fullName evidence="11">ABC transporter permease</fullName>
    </recommendedName>
</protein>
<dbReference type="EMBL" id="MORL01000028">
    <property type="protein sequence ID" value="OIN56140.1"/>
    <property type="molecule type" value="Genomic_DNA"/>
</dbReference>
<comment type="caution">
    <text evidence="9">The sequence shown here is derived from an EMBL/GenBank/DDBJ whole genome shotgun (WGS) entry which is preliminary data.</text>
</comment>
<sequence length="698" mass="78470">MRLLLAPHRREEVLGDMHEEFAWQVRQSGERRARRRYWLDVLGFMKPRFLKRRETEQLPNSTFQLPMIRNYITIAFRQLWKNQLFSALNITGLTVGLAVSTFIALYVWHEFHYDRFEPFAGRTYRVISFAKYAGQDVSFPNFHESFGVQVKKQLPDVAEVVRISDGFEAILQQKNGQAFKEEGIGFADGPTLTTFGYKTLYGDPATALTTPGRIVLTRQLAEKYFGNTNPVGQTIIYDKHYPLTVSAVLDDLPTNSVIRFKALVSLASMPSLGAFHQNIYKAAGFLSTYLVLRPDVRVQQVAKKLEKVNKGLNFMDASSKFELEALPTLHLDSRTVSKETRQSLYILLTISLVILALAVINYISLTTARATKRAREVGVRKAIGGQRSELIAQFFTESFLTTTMAFALSLLLLQLLFPWANNALDLDMDNRVLTQGPYWGLMLGLWLGCSLLAGGYPALLLSRFRPALVLKGATTWRQSGTGVRQIFTTVQFTASIGLLICSLVLYSQMRYLRTRNLGINREQIVALTIDSEMKPQFGGLRDAIRQWAGPENVAVSNTALFTNRVSTWFMQTEKTKKQVMLNALTVDKQFFALLGAKWAYKPVSWDNGAIGKELTIFNQTVMKEAGIAGNPLQQPAPFKGQQTDGVIADFHISGLQGPVSPVMFSVVSDTNRTILAQNAYLMVKLRPHTDVPQAMDQL</sequence>
<dbReference type="Pfam" id="PF12704">
    <property type="entry name" value="MacB_PCD"/>
    <property type="match status" value="1"/>
</dbReference>
<feature type="transmembrane region" description="Helical" evidence="6">
    <location>
        <begin position="437"/>
        <end position="461"/>
    </location>
</feature>
<evidence type="ECO:0000256" key="3">
    <source>
        <dbReference type="ARBA" id="ARBA00022692"/>
    </source>
</evidence>
<evidence type="ECO:0000259" key="8">
    <source>
        <dbReference type="Pfam" id="PF12704"/>
    </source>
</evidence>
<feature type="transmembrane region" description="Helical" evidence="6">
    <location>
        <begin position="84"/>
        <end position="108"/>
    </location>
</feature>
<dbReference type="PANTHER" id="PTHR30572:SF18">
    <property type="entry name" value="ABC-TYPE MACROLIDE FAMILY EXPORT SYSTEM PERMEASE COMPONENT 2"/>
    <property type="match status" value="1"/>
</dbReference>
<evidence type="ECO:0008006" key="11">
    <source>
        <dbReference type="Google" id="ProtNLM"/>
    </source>
</evidence>
<dbReference type="InterPro" id="IPR047699">
    <property type="entry name" value="Permease_put_prefix"/>
</dbReference>
<comment type="subcellular location">
    <subcellularLocation>
        <location evidence="1">Cell membrane</location>
        <topology evidence="1">Multi-pass membrane protein</topology>
    </subcellularLocation>
</comment>